<evidence type="ECO:0000256" key="1">
    <source>
        <dbReference type="ARBA" id="ARBA00009353"/>
    </source>
</evidence>
<feature type="domain" description="DUF1731" evidence="3">
    <location>
        <begin position="248"/>
        <end position="296"/>
    </location>
</feature>
<protein>
    <recommendedName>
        <fullName evidence="6">DUF1731 domain-containing protein</fullName>
    </recommendedName>
</protein>
<dbReference type="Pfam" id="PF01370">
    <property type="entry name" value="Epimerase"/>
    <property type="match status" value="1"/>
</dbReference>
<comment type="caution">
    <text evidence="4">The sequence shown here is derived from an EMBL/GenBank/DDBJ whole genome shotgun (WGS) entry which is preliminary data.</text>
</comment>
<accession>A0A3D9GZ71</accession>
<comment type="similarity">
    <text evidence="1">Belongs to the NAD(P)-dependent epimerase/dehydratase family. SDR39U1 subfamily.</text>
</comment>
<proteinExistence type="inferred from homology"/>
<keyword evidence="5" id="KW-1185">Reference proteome</keyword>
<sequence>MKTIIIAGGTGFLGQVLESYLSKKGYDVKILTRKTTKPNHVYWNAKDLDQWTKTLEGANTLINLTGKSVDCRYTEANKKLIHDSRIDSTNILGKAINQCENPPKAWLNMSTSTIYDNSYHKQMTEENGDIGNDFSMNIATSWEAAFNSIETPSTRKVILRTSIVLGKNGGALIPLKRLTKFGLGGKQWHGKQKVSWIHENDFARAINFLIEKQLEGAYNIVSPKPTTNAYLMKTIRKVLKVPFGLPQPKWLIKFGAKLIGTEPELVLKSRNVIPAKLTAKGFLFTHSDIEIALQDLLKP</sequence>
<dbReference type="NCBIfam" id="TIGR01777">
    <property type="entry name" value="yfcH"/>
    <property type="match status" value="1"/>
</dbReference>
<dbReference type="Pfam" id="PF08338">
    <property type="entry name" value="DUF1731"/>
    <property type="match status" value="1"/>
</dbReference>
<dbReference type="PANTHER" id="PTHR11092">
    <property type="entry name" value="SUGAR NUCLEOTIDE EPIMERASE RELATED"/>
    <property type="match status" value="1"/>
</dbReference>
<feature type="domain" description="NAD-dependent epimerase/dehydratase" evidence="2">
    <location>
        <begin position="4"/>
        <end position="220"/>
    </location>
</feature>
<dbReference type="InterPro" id="IPR010099">
    <property type="entry name" value="SDR39U1"/>
</dbReference>
<dbReference type="CDD" id="cd05242">
    <property type="entry name" value="SDR_a8"/>
    <property type="match status" value="1"/>
</dbReference>
<evidence type="ECO:0000259" key="2">
    <source>
        <dbReference type="Pfam" id="PF01370"/>
    </source>
</evidence>
<dbReference type="RefSeq" id="WP_115818610.1">
    <property type="nucleotide sequence ID" value="NZ_CANKZP010000009.1"/>
</dbReference>
<dbReference type="OrthoDB" id="9801773at2"/>
<dbReference type="PANTHER" id="PTHR11092:SF0">
    <property type="entry name" value="EPIMERASE FAMILY PROTEIN SDR39U1"/>
    <property type="match status" value="1"/>
</dbReference>
<dbReference type="AlphaFoldDB" id="A0A3D9GZ71"/>
<dbReference type="EMBL" id="QRDV01000009">
    <property type="protein sequence ID" value="RED42252.1"/>
    <property type="molecule type" value="Genomic_DNA"/>
</dbReference>
<reference evidence="4 5" key="1">
    <citation type="submission" date="2018-07" db="EMBL/GenBank/DDBJ databases">
        <title>Genomic Encyclopedia of Type Strains, Phase III (KMG-III): the genomes of soil and plant-associated and newly described type strains.</title>
        <authorList>
            <person name="Whitman W."/>
        </authorList>
    </citation>
    <scope>NUCLEOTIDE SEQUENCE [LARGE SCALE GENOMIC DNA]</scope>
    <source>
        <strain evidence="4 5">CECT 7946</strain>
    </source>
</reference>
<name>A0A3D9GZ71_9FLAO</name>
<gene>
    <name evidence="4" type="ORF">DFQ10_109147</name>
</gene>
<evidence type="ECO:0000313" key="5">
    <source>
        <dbReference type="Proteomes" id="UP000256980"/>
    </source>
</evidence>
<organism evidence="4 5">
    <name type="scientific">Winogradskyella eximia</name>
    <dbReference type="NCBI Taxonomy" id="262006"/>
    <lineage>
        <taxon>Bacteria</taxon>
        <taxon>Pseudomonadati</taxon>
        <taxon>Bacteroidota</taxon>
        <taxon>Flavobacteriia</taxon>
        <taxon>Flavobacteriales</taxon>
        <taxon>Flavobacteriaceae</taxon>
        <taxon>Winogradskyella</taxon>
    </lineage>
</organism>
<dbReference type="SUPFAM" id="SSF51735">
    <property type="entry name" value="NAD(P)-binding Rossmann-fold domains"/>
    <property type="match status" value="1"/>
</dbReference>
<evidence type="ECO:0000259" key="3">
    <source>
        <dbReference type="Pfam" id="PF08338"/>
    </source>
</evidence>
<dbReference type="InterPro" id="IPR001509">
    <property type="entry name" value="Epimerase_deHydtase"/>
</dbReference>
<dbReference type="Proteomes" id="UP000256980">
    <property type="component" value="Unassembled WGS sequence"/>
</dbReference>
<evidence type="ECO:0000313" key="4">
    <source>
        <dbReference type="EMBL" id="RED42252.1"/>
    </source>
</evidence>
<evidence type="ECO:0008006" key="6">
    <source>
        <dbReference type="Google" id="ProtNLM"/>
    </source>
</evidence>
<dbReference type="InterPro" id="IPR013549">
    <property type="entry name" value="DUF1731"/>
</dbReference>
<dbReference type="Gene3D" id="3.40.50.720">
    <property type="entry name" value="NAD(P)-binding Rossmann-like Domain"/>
    <property type="match status" value="1"/>
</dbReference>
<dbReference type="InterPro" id="IPR036291">
    <property type="entry name" value="NAD(P)-bd_dom_sf"/>
</dbReference>